<evidence type="ECO:0000313" key="7">
    <source>
        <dbReference type="EMBL" id="QQX27196.1"/>
    </source>
</evidence>
<protein>
    <submittedName>
        <fullName evidence="7">DctP family TRAP transporter solute-binding subunit</fullName>
    </submittedName>
</protein>
<dbReference type="Gene3D" id="3.40.190.170">
    <property type="entry name" value="Bacterial extracellular solute-binding protein, family 7"/>
    <property type="match status" value="1"/>
</dbReference>
<dbReference type="GO" id="GO:0030288">
    <property type="term" value="C:outer membrane-bounded periplasmic space"/>
    <property type="evidence" value="ECO:0007669"/>
    <property type="project" value="InterPro"/>
</dbReference>
<accession>A0AB37HH56</accession>
<dbReference type="InterPro" id="IPR018389">
    <property type="entry name" value="DctP_fam"/>
</dbReference>
<comment type="subcellular location">
    <subcellularLocation>
        <location evidence="1">Cell envelope</location>
    </subcellularLocation>
</comment>
<evidence type="ECO:0000313" key="8">
    <source>
        <dbReference type="Proteomes" id="UP000595512"/>
    </source>
</evidence>
<reference evidence="7 8" key="1">
    <citation type="submission" date="2020-12" db="EMBL/GenBank/DDBJ databases">
        <title>Taxonomic evaluation of the Bacillus sporothermodurans group of bacteria based on whole genome sequences.</title>
        <authorList>
            <person name="Fiedler G."/>
            <person name="Herbstmann A.-D."/>
            <person name="Doll E."/>
            <person name="Wenning M."/>
            <person name="Brinks E."/>
            <person name="Kabisch J."/>
            <person name="Breitenwieser F."/>
            <person name="Lappann M."/>
            <person name="Boehnlein C."/>
            <person name="Franz C."/>
        </authorList>
    </citation>
    <scope>NUCLEOTIDE SEQUENCE [LARGE SCALE GENOMIC DNA]</scope>
    <source>
        <strain evidence="7 8">DSM 10599</strain>
    </source>
</reference>
<dbReference type="CDD" id="cd13678">
    <property type="entry name" value="PBP2_TRAP_DctP10"/>
    <property type="match status" value="1"/>
</dbReference>
<sequence length="337" mass="37784">MKGRKLALIIVSAILLVALAGCGSSKSASGGKKSYNLKMSVTVSESSTWYKAAEKFAKEVEEKTDGRIKTKVYPNEQLSGGDSAKGVEMLVKGSTDFSYHSPIIYSVLDARLGVVSAPFLFKDLNEVDQKMNGKGGEELKKILSEKGIETLGFGENGFRQVTNSVHPIKTPPDLKGLKIRIPGIKMYTDLWRGYGADPTAMTFSEVFTALQQHTIDGQENPIDVIYSSKLNEVQKYISMWNYSYDPLIFGMNKKKFDSMSPDDQKIIKEAAKNANEYQIKLAREQEEKQIQELKDSGMEFYYPTDAEIEQFKKASENIYKTYEKDWGADLLKAFQES</sequence>
<gene>
    <name evidence="7" type="ORF">JGZ69_10825</name>
</gene>
<dbReference type="GO" id="GO:0055085">
    <property type="term" value="P:transmembrane transport"/>
    <property type="evidence" value="ECO:0007669"/>
    <property type="project" value="InterPro"/>
</dbReference>
<proteinExistence type="inferred from homology"/>
<feature type="signal peptide" evidence="6">
    <location>
        <begin position="1"/>
        <end position="20"/>
    </location>
</feature>
<dbReference type="PANTHER" id="PTHR33376">
    <property type="match status" value="1"/>
</dbReference>
<dbReference type="Proteomes" id="UP000595512">
    <property type="component" value="Chromosome"/>
</dbReference>
<dbReference type="AlphaFoldDB" id="A0AB37HH56"/>
<dbReference type="NCBIfam" id="TIGR00787">
    <property type="entry name" value="dctP"/>
    <property type="match status" value="1"/>
</dbReference>
<dbReference type="InterPro" id="IPR004682">
    <property type="entry name" value="TRAP_DctP"/>
</dbReference>
<comment type="similarity">
    <text evidence="2">Belongs to the bacterial solute-binding protein 7 family.</text>
</comment>
<evidence type="ECO:0000256" key="3">
    <source>
        <dbReference type="ARBA" id="ARBA00022448"/>
    </source>
</evidence>
<dbReference type="GeneID" id="62500151"/>
<organism evidence="7 8">
    <name type="scientific">Heyndrickxia sporothermodurans</name>
    <dbReference type="NCBI Taxonomy" id="46224"/>
    <lineage>
        <taxon>Bacteria</taxon>
        <taxon>Bacillati</taxon>
        <taxon>Bacillota</taxon>
        <taxon>Bacilli</taxon>
        <taxon>Bacillales</taxon>
        <taxon>Bacillaceae</taxon>
        <taxon>Heyndrickxia</taxon>
    </lineage>
</organism>
<dbReference type="KEGG" id="hspo:JGZ69_10825"/>
<dbReference type="RefSeq" id="WP_107920474.1">
    <property type="nucleotide sequence ID" value="NZ_CP066701.1"/>
</dbReference>
<evidence type="ECO:0000256" key="5">
    <source>
        <dbReference type="SAM" id="Coils"/>
    </source>
</evidence>
<dbReference type="PROSITE" id="PS51257">
    <property type="entry name" value="PROKAR_LIPOPROTEIN"/>
    <property type="match status" value="1"/>
</dbReference>
<dbReference type="InterPro" id="IPR038404">
    <property type="entry name" value="TRAP_DctP_sf"/>
</dbReference>
<dbReference type="PANTHER" id="PTHR33376:SF4">
    <property type="entry name" value="SIALIC ACID-BINDING PERIPLASMIC PROTEIN SIAP"/>
    <property type="match status" value="1"/>
</dbReference>
<feature type="chain" id="PRO_5044329653" evidence="6">
    <location>
        <begin position="21"/>
        <end position="337"/>
    </location>
</feature>
<feature type="coiled-coil region" evidence="5">
    <location>
        <begin position="267"/>
        <end position="294"/>
    </location>
</feature>
<keyword evidence="4 6" id="KW-0732">Signal</keyword>
<dbReference type="EMBL" id="CP066701">
    <property type="protein sequence ID" value="QQX27196.1"/>
    <property type="molecule type" value="Genomic_DNA"/>
</dbReference>
<keyword evidence="5" id="KW-0175">Coiled coil</keyword>
<evidence type="ECO:0000256" key="1">
    <source>
        <dbReference type="ARBA" id="ARBA00004196"/>
    </source>
</evidence>
<evidence type="ECO:0000256" key="2">
    <source>
        <dbReference type="ARBA" id="ARBA00009023"/>
    </source>
</evidence>
<name>A0AB37HH56_9BACI</name>
<evidence type="ECO:0000256" key="6">
    <source>
        <dbReference type="SAM" id="SignalP"/>
    </source>
</evidence>
<dbReference type="PIRSF" id="PIRSF006470">
    <property type="entry name" value="DctB"/>
    <property type="match status" value="1"/>
</dbReference>
<evidence type="ECO:0000256" key="4">
    <source>
        <dbReference type="ARBA" id="ARBA00022729"/>
    </source>
</evidence>
<dbReference type="Pfam" id="PF03480">
    <property type="entry name" value="DctP"/>
    <property type="match status" value="1"/>
</dbReference>
<keyword evidence="3" id="KW-0813">Transport</keyword>
<dbReference type="NCBIfam" id="NF037995">
    <property type="entry name" value="TRAP_S1"/>
    <property type="match status" value="1"/>
</dbReference>